<feature type="transmembrane region" description="Helical" evidence="3">
    <location>
        <begin position="638"/>
        <end position="659"/>
    </location>
</feature>
<name>A0A7J7M5U8_9MAGN</name>
<gene>
    <name evidence="4" type="ORF">GIB67_000120</name>
</gene>
<keyword evidence="3" id="KW-0812">Transmembrane</keyword>
<dbReference type="Proteomes" id="UP000541444">
    <property type="component" value="Unassembled WGS sequence"/>
</dbReference>
<dbReference type="AlphaFoldDB" id="A0A7J7M5U8"/>
<proteinExistence type="inferred from homology"/>
<dbReference type="OrthoDB" id="1600564at2759"/>
<evidence type="ECO:0000313" key="4">
    <source>
        <dbReference type="EMBL" id="KAF6150246.1"/>
    </source>
</evidence>
<dbReference type="InterPro" id="IPR036514">
    <property type="entry name" value="SGNH_hydro_sf"/>
</dbReference>
<protein>
    <recommendedName>
        <fullName evidence="6">GDSL esterase/lipase</fullName>
    </recommendedName>
</protein>
<evidence type="ECO:0000256" key="2">
    <source>
        <dbReference type="ARBA" id="ARBA00023180"/>
    </source>
</evidence>
<evidence type="ECO:0000313" key="5">
    <source>
        <dbReference type="Proteomes" id="UP000541444"/>
    </source>
</evidence>
<comment type="similarity">
    <text evidence="1">Belongs to the 'GDSL' lipolytic enzyme family.</text>
</comment>
<keyword evidence="2" id="KW-0325">Glycoprotein</keyword>
<sequence>MLQLGYDSTESEEVKKTFCNRPPAIFAFRDSLTDTGNYIQVFPFTSAAAYLPYGPTFFGTPTGRYSDGRLILDFMASKWGFPFIEPSFNNISSNYRHGINFAVSGATAGSNTGATFFLPMQTDELVRFKLERSKETEIFKACCGYGGGPFNFNPNSGWGKDFEAKACSNPREYIIFPFYADAENLPYGSTFFGTPTGRFSDGRVILDFIASKWSFPFIEPYFKNIGPNYRYGINFSVAGATAGNITEEVPLFLPLQTDQFVRFKRRVYTALQSNNQSDYVIFSVPGVNAFEDGIYMISIGVNDILSSLFLHNLSPAEVKNKTVPLVVSAISKAINDLRKEGAKNFMIFDIPAIGCTPLALTLASQGPFNTTDQWGCLEEYNDIVHFANKELEESISSLKQQLEVVEIKVVSLYKFFSEAMSNPTDYGFKESEKLKACCGYGGGPFNYNPLVTCGKDSEVLSIEIFFKSTLESLKPESKFVNLERTILPSRENIKRTLAISFYSSLAIKVLISALVTHLNRKNAKASSGQILTSTQRFAQKNPQRKNSPYGSTFFHNPSGRFSDGRLTAVDFLASKWGLPFVEPYFVVAGANARNVTDPSPFYLPLQTDYFINDFWDSKQKTNCLAYQVPPPEAFKNGIYVIFIGVTALFGVLVFNNPAWGCTPNVRNIPEGVKDQYGYNKEYNDAADLTNYELEKLLDVLNHQVEVNIMIADIYKFILDAIANPTRYEFKDTEKFKAYCGYGGGPYNFNSKIICGDNPAAKACSNRGDYLSWDAIHFTDAFNQRFVEEMMKGMLYLKTLRR</sequence>
<dbReference type="InterPro" id="IPR001087">
    <property type="entry name" value="GDSL"/>
</dbReference>
<keyword evidence="5" id="KW-1185">Reference proteome</keyword>
<evidence type="ECO:0000256" key="1">
    <source>
        <dbReference type="ARBA" id="ARBA00008668"/>
    </source>
</evidence>
<evidence type="ECO:0000256" key="3">
    <source>
        <dbReference type="SAM" id="Phobius"/>
    </source>
</evidence>
<dbReference type="GO" id="GO:0016788">
    <property type="term" value="F:hydrolase activity, acting on ester bonds"/>
    <property type="evidence" value="ECO:0007669"/>
    <property type="project" value="InterPro"/>
</dbReference>
<dbReference type="Pfam" id="PF00657">
    <property type="entry name" value="Lipase_GDSL"/>
    <property type="match status" value="3"/>
</dbReference>
<reference evidence="4 5" key="1">
    <citation type="journal article" date="2020" name="IScience">
        <title>Genome Sequencing of the Endangered Kingdonia uniflora (Circaeasteraceae, Ranunculales) Reveals Potential Mechanisms of Evolutionary Specialization.</title>
        <authorList>
            <person name="Sun Y."/>
            <person name="Deng T."/>
            <person name="Zhang A."/>
            <person name="Moore M.J."/>
            <person name="Landis J.B."/>
            <person name="Lin N."/>
            <person name="Zhang H."/>
            <person name="Zhang X."/>
            <person name="Huang J."/>
            <person name="Zhang X."/>
            <person name="Sun H."/>
            <person name="Wang H."/>
        </authorList>
    </citation>
    <scope>NUCLEOTIDE SEQUENCE [LARGE SCALE GENOMIC DNA]</scope>
    <source>
        <strain evidence="4">TB1705</strain>
        <tissue evidence="4">Leaf</tissue>
    </source>
</reference>
<dbReference type="Gene3D" id="3.40.50.1110">
    <property type="entry name" value="SGNH hydrolase"/>
    <property type="match status" value="4"/>
</dbReference>
<dbReference type="PANTHER" id="PTHR22835:SF659">
    <property type="entry name" value="GDSL LIPASE_ACYLHYDROLASE, PUTATIVE (AFU_ORTHOLOGUE AFUA_2G00510)-RELATED"/>
    <property type="match status" value="1"/>
</dbReference>
<keyword evidence="3" id="KW-0472">Membrane</keyword>
<comment type="caution">
    <text evidence="4">The sequence shown here is derived from an EMBL/GenBank/DDBJ whole genome shotgun (WGS) entry which is preliminary data.</text>
</comment>
<dbReference type="EMBL" id="JACGCM010001752">
    <property type="protein sequence ID" value="KAF6150246.1"/>
    <property type="molecule type" value="Genomic_DNA"/>
</dbReference>
<accession>A0A7J7M5U8</accession>
<organism evidence="4 5">
    <name type="scientific">Kingdonia uniflora</name>
    <dbReference type="NCBI Taxonomy" id="39325"/>
    <lineage>
        <taxon>Eukaryota</taxon>
        <taxon>Viridiplantae</taxon>
        <taxon>Streptophyta</taxon>
        <taxon>Embryophyta</taxon>
        <taxon>Tracheophyta</taxon>
        <taxon>Spermatophyta</taxon>
        <taxon>Magnoliopsida</taxon>
        <taxon>Ranunculales</taxon>
        <taxon>Circaeasteraceae</taxon>
        <taxon>Kingdonia</taxon>
    </lineage>
</organism>
<dbReference type="PANTHER" id="PTHR22835">
    <property type="entry name" value="ZINC FINGER FYVE DOMAIN CONTAINING PROTEIN"/>
    <property type="match status" value="1"/>
</dbReference>
<keyword evidence="3" id="KW-1133">Transmembrane helix</keyword>
<evidence type="ECO:0008006" key="6">
    <source>
        <dbReference type="Google" id="ProtNLM"/>
    </source>
</evidence>